<dbReference type="Proteomes" id="UP000179840">
    <property type="component" value="Unassembled WGS sequence"/>
</dbReference>
<accession>A0A1S1U5Y1</accession>
<proteinExistence type="predicted"/>
<dbReference type="EMBL" id="LFKP01000008">
    <property type="protein sequence ID" value="OHV95877.1"/>
    <property type="molecule type" value="Genomic_DNA"/>
</dbReference>
<dbReference type="PROSITE" id="PS51257">
    <property type="entry name" value="PROKAR_LIPOPROTEIN"/>
    <property type="match status" value="1"/>
</dbReference>
<gene>
    <name evidence="2" type="ORF">AKG95_13345</name>
</gene>
<evidence type="ECO:0000256" key="1">
    <source>
        <dbReference type="SAM" id="SignalP"/>
    </source>
</evidence>
<name>A0A1S1U5Y1_9BURK</name>
<feature type="chain" id="PRO_5010185696" description="DUF3124 domain-containing protein" evidence="1">
    <location>
        <begin position="18"/>
        <end position="178"/>
    </location>
</feature>
<feature type="signal peptide" evidence="1">
    <location>
        <begin position="1"/>
        <end position="17"/>
    </location>
</feature>
<evidence type="ECO:0000313" key="3">
    <source>
        <dbReference type="Proteomes" id="UP000179840"/>
    </source>
</evidence>
<protein>
    <recommendedName>
        <fullName evidence="4">DUF3124 domain-containing protein</fullName>
    </recommendedName>
</protein>
<reference evidence="2 3" key="1">
    <citation type="submission" date="2015-06" db="EMBL/GenBank/DDBJ databases">
        <title>Draft genome sequencing of a biphenyl-degrading bacterium, Janthinobacterium lividum MEG1.</title>
        <authorList>
            <person name="Shimodaira J."/>
            <person name="Hatta T."/>
        </authorList>
    </citation>
    <scope>NUCLEOTIDE SEQUENCE [LARGE SCALE GENOMIC DNA]</scope>
    <source>
        <strain evidence="2 3">MEG1</strain>
    </source>
</reference>
<organism evidence="2 3">
    <name type="scientific">Janthinobacterium lividum</name>
    <dbReference type="NCBI Taxonomy" id="29581"/>
    <lineage>
        <taxon>Bacteria</taxon>
        <taxon>Pseudomonadati</taxon>
        <taxon>Pseudomonadota</taxon>
        <taxon>Betaproteobacteria</taxon>
        <taxon>Burkholderiales</taxon>
        <taxon>Oxalobacteraceae</taxon>
        <taxon>Janthinobacterium</taxon>
    </lineage>
</organism>
<keyword evidence="1" id="KW-0732">Signal</keyword>
<evidence type="ECO:0000313" key="2">
    <source>
        <dbReference type="EMBL" id="OHV95877.1"/>
    </source>
</evidence>
<sequence length="178" mass="19131">MKNFLVPASFAAFALLAACGGGIEKIYPSYEVDVATLHSAPTSLLSADAGPLQLSATGQELNFAIDIMKTRIDPVSGQVYVSSLPLADKQRTIFLGFALIKAKFAGGFELAATGWTARTAWILQGDKYVSTKDIESKDGAFFLTLDDPPLNRNQPASIVVEFNTANETTLLQGAIQWR</sequence>
<dbReference type="AlphaFoldDB" id="A0A1S1U5Y1"/>
<evidence type="ECO:0008006" key="4">
    <source>
        <dbReference type="Google" id="ProtNLM"/>
    </source>
</evidence>
<comment type="caution">
    <text evidence="2">The sequence shown here is derived from an EMBL/GenBank/DDBJ whole genome shotgun (WGS) entry which is preliminary data.</text>
</comment>